<dbReference type="SUPFAM" id="SSF52821">
    <property type="entry name" value="Rhodanese/Cell cycle control phosphatase"/>
    <property type="match status" value="1"/>
</dbReference>
<keyword evidence="5 7" id="KW-0378">Hydrolase</keyword>
<comment type="caution">
    <text evidence="10">The sequence shown here is derived from an EMBL/GenBank/DDBJ whole genome shotgun (WGS) entry which is preliminary data.</text>
</comment>
<sequence length="912" mass="100848">MTATTATTTATTATINKLRDQARIPDSAYPLKAWFNTLTELVRSAQLTQHHDHQQGFVLWLRAAGVADILSKHPELRTRRDGLSTTITQYLSVNVPTIIESAGTLEAILKSQLDSAPSTSSRESEEQLALDAVADYQRREAESSSSNQGLSKLSSASPLPSLPSLPSTAPSSNSYHDNWEVIPPAIPNAIPSTSTTPSAPHIDPYKLYKYLSSTTFGDTSILLLDCRPLEQYKRRRITLHPPGGKGRAGVVWIDPHSLTSDLTPAILERIIKSSSSRGYSVYTKRHLFDYIVVFDEKSQAGNLPASLRHLLDNLHNLQNPALVLNGGFQSYDRNIGADGVEETGSVYSSNSGSAQAQKTPAHTPHVEMPQPDLLGTAGRSASAAPDIGKENGVMPSPSYSSYTSLQPNDYISYQPHSQPSLQHQPLRTNRSQLPTPPLPSRPPHSRRRSEQVDTEPYAGYRPRLSIDYPSVGGSGGVMNGSAAVAPKMPAPTAQPLSPSLSGSQYSMAYNYNHYPSSTTTAAVAKSQSQGRPPPPYKATYWYGEVLGLTGLKNLGNTCYMNSTLQCLSATIPFARFFTSGVWKRCVNTSNRLGMQGRLAESFSQIISHMWKEQFTFISPMTFRKTICTFARQFSGTDQHDAQEFLSFLLDGLHEDLKMGASGSSMPVDQAHGDSNNDALETLPTPLGSEREWKRYKQLNDSVIVDYFQGQFRNRMECLSCHKTSTTYNSFMYLSLPVPSKKLKGSVSLTHCLDAFLKDEIMEKDNAWKCPNCKTARKSLKRLSIARLPPVLLIQLKRFSYSGPFSDKIETLVTFPLKNLNLTPYTPHNAPQQQFYGISNKEDPTLQHPPFNYELYGVTNHYGSLQSGHYTANVRSGNEWFNCADSRVGHLAEKDVVSKYGYMLYYKRVPLGK</sequence>
<evidence type="ECO:0000256" key="1">
    <source>
        <dbReference type="ARBA" id="ARBA00000707"/>
    </source>
</evidence>
<reference evidence="10 11" key="1">
    <citation type="submission" date="2019-03" db="EMBL/GenBank/DDBJ databases">
        <title>Sequencing 23 genomes of Wallemia ichthyophaga.</title>
        <authorList>
            <person name="Gostincar C."/>
        </authorList>
    </citation>
    <scope>NUCLEOTIDE SEQUENCE [LARGE SCALE GENOMIC DNA]</scope>
    <source>
        <strain evidence="10 11">EXF-5753</strain>
    </source>
</reference>
<evidence type="ECO:0000259" key="9">
    <source>
        <dbReference type="PROSITE" id="PS50235"/>
    </source>
</evidence>
<feature type="compositionally biased region" description="Polar residues" evidence="8">
    <location>
        <begin position="345"/>
        <end position="360"/>
    </location>
</feature>
<dbReference type="InterPro" id="IPR028889">
    <property type="entry name" value="USP"/>
</dbReference>
<dbReference type="CDD" id="cd02674">
    <property type="entry name" value="Peptidase_C19R"/>
    <property type="match status" value="1"/>
</dbReference>
<keyword evidence="3 7" id="KW-0645">Protease</keyword>
<dbReference type="Gene3D" id="3.90.70.10">
    <property type="entry name" value="Cysteine proteinases"/>
    <property type="match status" value="1"/>
</dbReference>
<dbReference type="InterPro" id="IPR038765">
    <property type="entry name" value="Papain-like_cys_pep_sf"/>
</dbReference>
<dbReference type="Pfam" id="PF00443">
    <property type="entry name" value="UCH"/>
    <property type="match status" value="1"/>
</dbReference>
<keyword evidence="6 7" id="KW-0788">Thiol protease</keyword>
<dbReference type="GO" id="GO:0016579">
    <property type="term" value="P:protein deubiquitination"/>
    <property type="evidence" value="ECO:0007669"/>
    <property type="project" value="InterPro"/>
</dbReference>
<evidence type="ECO:0000313" key="11">
    <source>
        <dbReference type="Proteomes" id="UP000310189"/>
    </source>
</evidence>
<keyword evidence="11" id="KW-1185">Reference proteome</keyword>
<dbReference type="EMBL" id="SPNW01000062">
    <property type="protein sequence ID" value="TIA87190.1"/>
    <property type="molecule type" value="Genomic_DNA"/>
</dbReference>
<dbReference type="SUPFAM" id="SSF54001">
    <property type="entry name" value="Cysteine proteinases"/>
    <property type="match status" value="1"/>
</dbReference>
<evidence type="ECO:0000256" key="5">
    <source>
        <dbReference type="ARBA" id="ARBA00022801"/>
    </source>
</evidence>
<feature type="compositionally biased region" description="Polar residues" evidence="8">
    <location>
        <begin position="397"/>
        <end position="411"/>
    </location>
</feature>
<proteinExistence type="inferred from homology"/>
<evidence type="ECO:0000256" key="3">
    <source>
        <dbReference type="ARBA" id="ARBA00022670"/>
    </source>
</evidence>
<dbReference type="PROSITE" id="PS50235">
    <property type="entry name" value="USP_3"/>
    <property type="match status" value="1"/>
</dbReference>
<dbReference type="InterPro" id="IPR018200">
    <property type="entry name" value="USP_CS"/>
</dbReference>
<protein>
    <recommendedName>
        <fullName evidence="7">Ubiquitin carboxyl-terminal hydrolase</fullName>
        <ecNumber evidence="7">3.4.19.12</ecNumber>
    </recommendedName>
</protein>
<organism evidence="10 11">
    <name type="scientific">Wallemia hederae</name>
    <dbReference type="NCBI Taxonomy" id="1540922"/>
    <lineage>
        <taxon>Eukaryota</taxon>
        <taxon>Fungi</taxon>
        <taxon>Dikarya</taxon>
        <taxon>Basidiomycota</taxon>
        <taxon>Wallemiomycotina</taxon>
        <taxon>Wallemiomycetes</taxon>
        <taxon>Wallemiales</taxon>
        <taxon>Wallemiaceae</taxon>
        <taxon>Wallemia</taxon>
    </lineage>
</organism>
<dbReference type="PANTHER" id="PTHR21646:SF95">
    <property type="entry name" value="UBIQUITIN CARBOXYL-TERMINAL HYDROLASE 4-RELATED"/>
    <property type="match status" value="1"/>
</dbReference>
<feature type="compositionally biased region" description="Low complexity" evidence="8">
    <location>
        <begin position="143"/>
        <end position="173"/>
    </location>
</feature>
<dbReference type="GO" id="GO:0006508">
    <property type="term" value="P:proteolysis"/>
    <property type="evidence" value="ECO:0007669"/>
    <property type="project" value="UniProtKB-KW"/>
</dbReference>
<gene>
    <name evidence="10" type="ORF">E3P99_03335</name>
</gene>
<accession>A0A4T0FGZ0</accession>
<dbReference type="PROSITE" id="PS00973">
    <property type="entry name" value="USP_2"/>
    <property type="match status" value="1"/>
</dbReference>
<dbReference type="OrthoDB" id="292964at2759"/>
<comment type="catalytic activity">
    <reaction evidence="1 7">
        <text>Thiol-dependent hydrolysis of ester, thioester, amide, peptide and isopeptide bonds formed by the C-terminal Gly of ubiquitin (a 76-residue protein attached to proteins as an intracellular targeting signal).</text>
        <dbReference type="EC" id="3.4.19.12"/>
    </reaction>
</comment>
<dbReference type="AlphaFoldDB" id="A0A4T0FGZ0"/>
<feature type="domain" description="USP" evidence="9">
    <location>
        <begin position="549"/>
        <end position="908"/>
    </location>
</feature>
<dbReference type="Gene3D" id="1.20.58.80">
    <property type="entry name" value="Phosphotransferase system, lactose/cellobiose-type IIA subunit"/>
    <property type="match status" value="1"/>
</dbReference>
<dbReference type="Proteomes" id="UP000310189">
    <property type="component" value="Unassembled WGS sequence"/>
</dbReference>
<evidence type="ECO:0000256" key="6">
    <source>
        <dbReference type="ARBA" id="ARBA00022807"/>
    </source>
</evidence>
<evidence type="ECO:0000313" key="10">
    <source>
        <dbReference type="EMBL" id="TIA87190.1"/>
    </source>
</evidence>
<dbReference type="InterPro" id="IPR036873">
    <property type="entry name" value="Rhodanese-like_dom_sf"/>
</dbReference>
<feature type="region of interest" description="Disordered" evidence="8">
    <location>
        <begin position="342"/>
        <end position="464"/>
    </location>
</feature>
<dbReference type="EC" id="3.4.19.12" evidence="7"/>
<dbReference type="PROSITE" id="PS00972">
    <property type="entry name" value="USP_1"/>
    <property type="match status" value="1"/>
</dbReference>
<name>A0A4T0FGZ0_9BASI</name>
<dbReference type="InterPro" id="IPR001394">
    <property type="entry name" value="Peptidase_C19_UCH"/>
</dbReference>
<dbReference type="GO" id="GO:0004843">
    <property type="term" value="F:cysteine-type deubiquitinase activity"/>
    <property type="evidence" value="ECO:0007669"/>
    <property type="project" value="UniProtKB-UniRule"/>
</dbReference>
<keyword evidence="4 7" id="KW-0833">Ubl conjugation pathway</keyword>
<dbReference type="InterPro" id="IPR050185">
    <property type="entry name" value="Ub_carboxyl-term_hydrolase"/>
</dbReference>
<comment type="similarity">
    <text evidence="2 7">Belongs to the peptidase C19 family.</text>
</comment>
<feature type="compositionally biased region" description="Low complexity" evidence="8">
    <location>
        <begin position="414"/>
        <end position="433"/>
    </location>
</feature>
<dbReference type="PANTHER" id="PTHR21646">
    <property type="entry name" value="UBIQUITIN CARBOXYL-TERMINAL HYDROLASE"/>
    <property type="match status" value="1"/>
</dbReference>
<evidence type="ECO:0000256" key="8">
    <source>
        <dbReference type="SAM" id="MobiDB-lite"/>
    </source>
</evidence>
<dbReference type="Gene3D" id="3.40.250.10">
    <property type="entry name" value="Rhodanese-like domain"/>
    <property type="match status" value="1"/>
</dbReference>
<evidence type="ECO:0000256" key="4">
    <source>
        <dbReference type="ARBA" id="ARBA00022786"/>
    </source>
</evidence>
<evidence type="ECO:0000256" key="7">
    <source>
        <dbReference type="RuleBase" id="RU366025"/>
    </source>
</evidence>
<evidence type="ECO:0000256" key="2">
    <source>
        <dbReference type="ARBA" id="ARBA00009085"/>
    </source>
</evidence>
<feature type="region of interest" description="Disordered" evidence="8">
    <location>
        <begin position="137"/>
        <end position="173"/>
    </location>
</feature>